<dbReference type="SUPFAM" id="SSF52540">
    <property type="entry name" value="P-loop containing nucleoside triphosphate hydrolases"/>
    <property type="match status" value="1"/>
</dbReference>
<dbReference type="Proteomes" id="UP001334804">
    <property type="component" value="Chromosome"/>
</dbReference>
<dbReference type="EMBL" id="FMIC01000002">
    <property type="protein sequence ID" value="SCL50829.1"/>
    <property type="molecule type" value="Genomic_DNA"/>
</dbReference>
<organism evidence="1 3">
    <name type="scientific">Micromonospora peucetia</name>
    <dbReference type="NCBI Taxonomy" id="47871"/>
    <lineage>
        <taxon>Bacteria</taxon>
        <taxon>Bacillati</taxon>
        <taxon>Actinomycetota</taxon>
        <taxon>Actinomycetes</taxon>
        <taxon>Micromonosporales</taxon>
        <taxon>Micromonosporaceae</taxon>
        <taxon>Micromonospora</taxon>
    </lineage>
</organism>
<name>A0A1C6UAC4_9ACTN</name>
<evidence type="ECO:0000313" key="4">
    <source>
        <dbReference type="Proteomes" id="UP001334804"/>
    </source>
</evidence>
<gene>
    <name evidence="1" type="ORF">GA0070608_0757</name>
    <name evidence="2" type="ORF">OIE14_06480</name>
</gene>
<keyword evidence="4" id="KW-1185">Reference proteome</keyword>
<dbReference type="Pfam" id="PF13671">
    <property type="entry name" value="AAA_33"/>
    <property type="match status" value="1"/>
</dbReference>
<dbReference type="EMBL" id="CP109071">
    <property type="protein sequence ID" value="WSA33693.1"/>
    <property type="molecule type" value="Genomic_DNA"/>
</dbReference>
<evidence type="ECO:0000313" key="2">
    <source>
        <dbReference type="EMBL" id="WSA33693.1"/>
    </source>
</evidence>
<sequence length="189" mass="20672">MLAEPTGSPDTILVCIRGNSGSGKSSIARELRRRHGRGCALVEQDYLRRILLRERDKPGGAAPALIAQTVRFALDHGYHVVLEGILHSSRYRSMLTALRDDHRGRSLFCYLDVSLAETLRRHLTRPQAGEFTAEHMSGWYAAHDVLGWPGELVLPETTTLVDAVEALAAAAGLPQTGRDDDLLPSVPSP</sequence>
<dbReference type="RefSeq" id="WP_091621698.1">
    <property type="nucleotide sequence ID" value="NZ_CP109071.1"/>
</dbReference>
<accession>A0A1C6UAC4</accession>
<proteinExistence type="predicted"/>
<keyword evidence="2" id="KW-0808">Transferase</keyword>
<dbReference type="Proteomes" id="UP000199343">
    <property type="component" value="Unassembled WGS sequence"/>
</dbReference>
<protein>
    <submittedName>
        <fullName evidence="1">AAA domain-containing protein</fullName>
    </submittedName>
    <submittedName>
        <fullName evidence="2">Kinase</fullName>
    </submittedName>
</protein>
<reference evidence="1 3" key="1">
    <citation type="submission" date="2016-06" db="EMBL/GenBank/DDBJ databases">
        <authorList>
            <person name="Kjaerup R.B."/>
            <person name="Dalgaard T.S."/>
            <person name="Juul-Madsen H.R."/>
        </authorList>
    </citation>
    <scope>NUCLEOTIDE SEQUENCE [LARGE SCALE GENOMIC DNA]</scope>
    <source>
        <strain evidence="1 3">DSM 43363</strain>
    </source>
</reference>
<dbReference type="OrthoDB" id="9781848at2"/>
<evidence type="ECO:0000313" key="3">
    <source>
        <dbReference type="Proteomes" id="UP000199343"/>
    </source>
</evidence>
<dbReference type="NCBIfam" id="NF005252">
    <property type="entry name" value="PRK06762.1-3"/>
    <property type="match status" value="1"/>
</dbReference>
<evidence type="ECO:0000313" key="1">
    <source>
        <dbReference type="EMBL" id="SCL50829.1"/>
    </source>
</evidence>
<dbReference type="Gene3D" id="3.40.50.300">
    <property type="entry name" value="P-loop containing nucleotide triphosphate hydrolases"/>
    <property type="match status" value="1"/>
</dbReference>
<dbReference type="AlphaFoldDB" id="A0A1C6UAC4"/>
<dbReference type="InterPro" id="IPR027417">
    <property type="entry name" value="P-loop_NTPase"/>
</dbReference>
<reference evidence="2 4" key="2">
    <citation type="submission" date="2022-10" db="EMBL/GenBank/DDBJ databases">
        <title>The complete genomes of actinobacterial strains from the NBC collection.</title>
        <authorList>
            <person name="Joergensen T.S."/>
            <person name="Alvarez Arevalo M."/>
            <person name="Sterndorff E.B."/>
            <person name="Faurdal D."/>
            <person name="Vuksanovic O."/>
            <person name="Mourched A.-S."/>
            <person name="Charusanti P."/>
            <person name="Shaw S."/>
            <person name="Blin K."/>
            <person name="Weber T."/>
        </authorList>
    </citation>
    <scope>NUCLEOTIDE SEQUENCE [LARGE SCALE GENOMIC DNA]</scope>
    <source>
        <strain evidence="2 4">NBC 01809</strain>
    </source>
</reference>
<keyword evidence="2" id="KW-0418">Kinase</keyword>
<dbReference type="GO" id="GO:0016301">
    <property type="term" value="F:kinase activity"/>
    <property type="evidence" value="ECO:0007669"/>
    <property type="project" value="UniProtKB-KW"/>
</dbReference>
<dbReference type="STRING" id="47871.GA0070608_0757"/>